<dbReference type="InterPro" id="IPR009091">
    <property type="entry name" value="RCC1/BLIP-II"/>
</dbReference>
<evidence type="ECO:0000313" key="3">
    <source>
        <dbReference type="Proteomes" id="UP000509704"/>
    </source>
</evidence>
<dbReference type="Pfam" id="PF13540">
    <property type="entry name" value="RCC1_2"/>
    <property type="match status" value="1"/>
</dbReference>
<name>A0A7H9B3K9_ZYGMR</name>
<dbReference type="PANTHER" id="PTHR45982:SF1">
    <property type="entry name" value="REGULATOR OF CHROMOSOME CONDENSATION"/>
    <property type="match status" value="1"/>
</dbReference>
<evidence type="ECO:0000313" key="2">
    <source>
        <dbReference type="EMBL" id="QLG73200.1"/>
    </source>
</evidence>
<feature type="repeat" description="RCC1" evidence="1">
    <location>
        <begin position="2"/>
        <end position="53"/>
    </location>
</feature>
<dbReference type="PANTHER" id="PTHR45982">
    <property type="entry name" value="REGULATOR OF CHROMOSOME CONDENSATION"/>
    <property type="match status" value="1"/>
</dbReference>
<dbReference type="OrthoDB" id="5370059at2759"/>
<sequence length="362" mass="40151">MTKIYALGSNGNYQLGIGHCKDIVEPHLSFDASRGNVKRIACGGNHTMLLLEDGSLYGCGDNSRDQLSPNAGCTHWKEWKSIQNDIFKDVACGWDFTAVINEDDEVLTRGSGLKGELGLGNEQRESKEWKRVMTVSNKSKIFATLHNCVVVQPYLSGSKVYGWGSNTKCQLFEPKCRIISRPELTYESEDVVIDYVAMGKDFLIYVDVRGRIVKATGCLPAAFKAEKWAPIENLLVRCMWTSVHILVTKNSTQDTPKGIYSFGNNSHGQLFDEKELELPLDIKAFTTGSEHGIIGYRTDNADRTVVACWGWGEHGNCGKFKNSDSSNSGTPLNEIFSWAKNVNAENIHLFGGCATTWIAQDE</sequence>
<dbReference type="AlphaFoldDB" id="A0A7H9B3K9"/>
<dbReference type="Gene3D" id="2.130.10.30">
    <property type="entry name" value="Regulator of chromosome condensation 1/beta-lactamase-inhibitor protein II"/>
    <property type="match status" value="2"/>
</dbReference>
<dbReference type="PROSITE" id="PS00626">
    <property type="entry name" value="RCC1_2"/>
    <property type="match status" value="1"/>
</dbReference>
<dbReference type="Proteomes" id="UP000509704">
    <property type="component" value="Chromosome 5"/>
</dbReference>
<dbReference type="SUPFAM" id="SSF50985">
    <property type="entry name" value="RCC1/BLIP-II"/>
    <property type="match status" value="1"/>
</dbReference>
<dbReference type="GeneID" id="59236942"/>
<dbReference type="PRINTS" id="PR00633">
    <property type="entry name" value="RCCNDNSATION"/>
</dbReference>
<organism evidence="2 3">
    <name type="scientific">Zygotorulaspora mrakii</name>
    <name type="common">Zygosaccharomyces mrakii</name>
    <dbReference type="NCBI Taxonomy" id="42260"/>
    <lineage>
        <taxon>Eukaryota</taxon>
        <taxon>Fungi</taxon>
        <taxon>Dikarya</taxon>
        <taxon>Ascomycota</taxon>
        <taxon>Saccharomycotina</taxon>
        <taxon>Saccharomycetes</taxon>
        <taxon>Saccharomycetales</taxon>
        <taxon>Saccharomycetaceae</taxon>
        <taxon>Zygotorulaspora</taxon>
    </lineage>
</organism>
<evidence type="ECO:0000256" key="1">
    <source>
        <dbReference type="PROSITE-ProRule" id="PRU00235"/>
    </source>
</evidence>
<gene>
    <name evidence="2" type="ORF">HG535_0E02840</name>
</gene>
<dbReference type="InterPro" id="IPR000408">
    <property type="entry name" value="Reg_chr_condens"/>
</dbReference>
<dbReference type="RefSeq" id="XP_037144927.1">
    <property type="nucleotide sequence ID" value="XM_037289032.1"/>
</dbReference>
<dbReference type="KEGG" id="zmk:HG535_0E02840"/>
<proteinExistence type="predicted"/>
<keyword evidence="3" id="KW-1185">Reference proteome</keyword>
<accession>A0A7H9B3K9</accession>
<protein>
    <submittedName>
        <fullName evidence="2">Uncharacterized protein</fullName>
    </submittedName>
</protein>
<dbReference type="PROSITE" id="PS50012">
    <property type="entry name" value="RCC1_3"/>
    <property type="match status" value="1"/>
</dbReference>
<dbReference type="EMBL" id="CP058608">
    <property type="protein sequence ID" value="QLG73200.1"/>
    <property type="molecule type" value="Genomic_DNA"/>
</dbReference>
<dbReference type="InterPro" id="IPR051553">
    <property type="entry name" value="Ran_GTPase-activating"/>
</dbReference>
<reference evidence="2 3" key="1">
    <citation type="submission" date="2020-07" db="EMBL/GenBank/DDBJ databases">
        <title>The yeast mating-type switching endonuclease HO is a domesticated member of an unorthodox homing genetic element family.</title>
        <authorList>
            <person name="Coughlan A.Y."/>
            <person name="Lombardi L."/>
            <person name="Braun-Galleani S."/>
            <person name="Martos A.R."/>
            <person name="Galeote V."/>
            <person name="Bigey F."/>
            <person name="Dequin S."/>
            <person name="Byrne K.P."/>
            <person name="Wolfe K.H."/>
        </authorList>
    </citation>
    <scope>NUCLEOTIDE SEQUENCE [LARGE SCALE GENOMIC DNA]</scope>
    <source>
        <strain evidence="2 3">NRRL Y-6702</strain>
    </source>
</reference>